<dbReference type="OrthoDB" id="6132638at2"/>
<dbReference type="SUPFAM" id="SSF56300">
    <property type="entry name" value="Metallo-dependent phosphatases"/>
    <property type="match status" value="1"/>
</dbReference>
<evidence type="ECO:0000313" key="2">
    <source>
        <dbReference type="Proteomes" id="UP000480312"/>
    </source>
</evidence>
<protein>
    <submittedName>
        <fullName evidence="1">Uncharacterized protein</fullName>
    </submittedName>
</protein>
<organism evidence="1 2">
    <name type="scientific">Vreelandella alkaliphila</name>
    <dbReference type="NCBI Taxonomy" id="272774"/>
    <lineage>
        <taxon>Bacteria</taxon>
        <taxon>Pseudomonadati</taxon>
        <taxon>Pseudomonadota</taxon>
        <taxon>Gammaproteobacteria</taxon>
        <taxon>Oceanospirillales</taxon>
        <taxon>Halomonadaceae</taxon>
        <taxon>Vreelandella</taxon>
    </lineage>
</organism>
<dbReference type="Proteomes" id="UP000480312">
    <property type="component" value="Unassembled WGS sequence"/>
</dbReference>
<dbReference type="InterPro" id="IPR029052">
    <property type="entry name" value="Metallo-depent_PP-like"/>
</dbReference>
<dbReference type="Gene3D" id="3.60.21.10">
    <property type="match status" value="1"/>
</dbReference>
<name>A0A7C9KUB0_9GAMM</name>
<accession>A0A7C9KUB0</accession>
<sequence>MKRVFLALWLIVVSPLSLGASPELWITGDIRGSLLPCFQCPETSAPGLARQVGVMQAAAADGIWLDAGGFLDGGEVDVLGLQKTLALAEELGMQALHLTWRDVSPALVDSLPKIRLPLVSASLVDVRGEPLVPPSLVVEHGNQRIAVIGISGVPTDYHDLPAWQAFSGMFRLREAGEALSESLEGLPGDVDRVVVLYAGDHGILRQLIDQVGERVDAFVMGSSFGNLYSAPPEAVIDARSQQGRRLTRLNLPELTATYHDVTLSSPPNEAVVEALERAGLRHARPDREARANMVLAGEPDLSPPFRATLLVEQYNRVMGLSLLGIETRSEWQGETAPEGEAYLVLDLLFENRKPFDLIQQDGGQRALRVGNLAQNLVLLSGDRTHAAINDSLNGAELLPDTFILPQPGEIRRGQVVYRLPKGVSDPLSLRFYHIEYSVLALALQEREPDPDVPPDIDFQRHDFLELGVASIEDVEAAQLNQAADNRRFVAVELLGRSRLTRTNPANHHDANADPDQTVETPRAVPYLYADQHIQLVSSDGYVYLPDWELSDLERIPAFLPDMLTGGRLIFSLPEPVDTYRVALYFPNFGTITEGVQGFPDPMFFGDSAKDFVYRERDTVIDFGLKQLRVRVTDIERTNEGLEVEVEVFNETEGPGFWPMEDRLGVTPASSDQRTSATAITDPYGTPLAWNAHLPPGEPRRMWLHFPLDEAEGEGVIDVRGLDANPSQTIIWDVNQVIAE</sequence>
<dbReference type="RefSeq" id="WP_162217002.1">
    <property type="nucleotide sequence ID" value="NZ_JAAEHK010000001.1"/>
</dbReference>
<reference evidence="1 2" key="1">
    <citation type="submission" date="2020-01" db="EMBL/GenBank/DDBJ databases">
        <title>Whole genome sequencing of Halomonas alkaliphila strain LS44.</title>
        <authorList>
            <person name="Kumar S."/>
            <person name="Paul D."/>
            <person name="Shouche Y."/>
            <person name="Suryavanshi M.V."/>
        </authorList>
    </citation>
    <scope>NUCLEOTIDE SEQUENCE [LARGE SCALE GENOMIC DNA]</scope>
    <source>
        <strain evidence="1 2">LS44</strain>
    </source>
</reference>
<comment type="caution">
    <text evidence="1">The sequence shown here is derived from an EMBL/GenBank/DDBJ whole genome shotgun (WGS) entry which is preliminary data.</text>
</comment>
<evidence type="ECO:0000313" key="1">
    <source>
        <dbReference type="EMBL" id="NDL69057.1"/>
    </source>
</evidence>
<proteinExistence type="predicted"/>
<dbReference type="EMBL" id="JAAEHK010000001">
    <property type="protein sequence ID" value="NDL69057.1"/>
    <property type="molecule type" value="Genomic_DNA"/>
</dbReference>
<gene>
    <name evidence="1" type="ORF">GPL32_00865</name>
</gene>
<dbReference type="AlphaFoldDB" id="A0A7C9KUB0"/>